<proteinExistence type="inferred from homology"/>
<comment type="similarity">
    <text evidence="1 2">Belongs to the fructosamine kinase family.</text>
</comment>
<protein>
    <submittedName>
        <fullName evidence="3">Fructosamine kinase family protein</fullName>
    </submittedName>
</protein>
<dbReference type="Gene3D" id="3.30.200.20">
    <property type="entry name" value="Phosphorylase Kinase, domain 1"/>
    <property type="match status" value="1"/>
</dbReference>
<sequence>MENPESFYDAVLFQFFGTPVPVLDFNLITAGSVNQAVFLKTGKGEYLLKTNHRQNRNIFEKEAEGLDWLRRHTSLHVPETFIHGRIGDTNYLLMEWIASRTPLPDYWQKLGEGIAELHMVVGQKFGLDSDNYIAILPQINEQENTWENFFVNKRLEPMLQRAFYEGLISKDFMKEFRRIYPLLKGFFPKEKPALLHGDLWSGNILVNDKGTPALIDPAVYFGHREVDLAFSRLFGGFDRKFYEAYQHHFPLEPGFRERIDVYNLYPLLVHLNLFGASYLPGIQKTLSALLSNR</sequence>
<keyword evidence="4" id="KW-1185">Reference proteome</keyword>
<keyword evidence="2 3" id="KW-0418">Kinase</keyword>
<dbReference type="Proteomes" id="UP001595818">
    <property type="component" value="Unassembled WGS sequence"/>
</dbReference>
<reference evidence="4" key="1">
    <citation type="journal article" date="2019" name="Int. J. Syst. Evol. Microbiol.">
        <title>The Global Catalogue of Microorganisms (GCM) 10K type strain sequencing project: providing services to taxonomists for standard genome sequencing and annotation.</title>
        <authorList>
            <consortium name="The Broad Institute Genomics Platform"/>
            <consortium name="The Broad Institute Genome Sequencing Center for Infectious Disease"/>
            <person name="Wu L."/>
            <person name="Ma J."/>
        </authorList>
    </citation>
    <scope>NUCLEOTIDE SEQUENCE [LARGE SCALE GENOMIC DNA]</scope>
    <source>
        <strain evidence="4">CGMCC 4.7466</strain>
    </source>
</reference>
<dbReference type="Pfam" id="PF03881">
    <property type="entry name" value="Fructosamin_kin"/>
    <property type="match status" value="1"/>
</dbReference>
<dbReference type="Gene3D" id="3.90.1200.10">
    <property type="match status" value="1"/>
</dbReference>
<keyword evidence="2" id="KW-0808">Transferase</keyword>
<evidence type="ECO:0000256" key="2">
    <source>
        <dbReference type="PIRNR" id="PIRNR006221"/>
    </source>
</evidence>
<comment type="caution">
    <text evidence="3">The sequence shown here is derived from an EMBL/GenBank/DDBJ whole genome shotgun (WGS) entry which is preliminary data.</text>
</comment>
<dbReference type="InterPro" id="IPR016477">
    <property type="entry name" value="Fructo-/Ketosamine-3-kinase"/>
</dbReference>
<accession>A0ABV9T619</accession>
<evidence type="ECO:0000256" key="1">
    <source>
        <dbReference type="ARBA" id="ARBA00009460"/>
    </source>
</evidence>
<evidence type="ECO:0000313" key="3">
    <source>
        <dbReference type="EMBL" id="MFC4873893.1"/>
    </source>
</evidence>
<evidence type="ECO:0000313" key="4">
    <source>
        <dbReference type="Proteomes" id="UP001595818"/>
    </source>
</evidence>
<organism evidence="3 4">
    <name type="scientific">Negadavirga shengliensis</name>
    <dbReference type="NCBI Taxonomy" id="1389218"/>
    <lineage>
        <taxon>Bacteria</taxon>
        <taxon>Pseudomonadati</taxon>
        <taxon>Bacteroidota</taxon>
        <taxon>Cytophagia</taxon>
        <taxon>Cytophagales</taxon>
        <taxon>Cyclobacteriaceae</taxon>
        <taxon>Negadavirga</taxon>
    </lineage>
</organism>
<dbReference type="EMBL" id="JBHSJJ010000013">
    <property type="protein sequence ID" value="MFC4873893.1"/>
    <property type="molecule type" value="Genomic_DNA"/>
</dbReference>
<dbReference type="SUPFAM" id="SSF56112">
    <property type="entry name" value="Protein kinase-like (PK-like)"/>
    <property type="match status" value="1"/>
</dbReference>
<dbReference type="GO" id="GO:0016301">
    <property type="term" value="F:kinase activity"/>
    <property type="evidence" value="ECO:0007669"/>
    <property type="project" value="UniProtKB-KW"/>
</dbReference>
<dbReference type="PANTHER" id="PTHR12149:SF8">
    <property type="entry name" value="PROTEIN-RIBULOSAMINE 3-KINASE"/>
    <property type="match status" value="1"/>
</dbReference>
<dbReference type="RefSeq" id="WP_377067206.1">
    <property type="nucleotide sequence ID" value="NZ_JBHSJJ010000013.1"/>
</dbReference>
<gene>
    <name evidence="3" type="ORF">ACFPFU_19470</name>
</gene>
<dbReference type="PIRSF" id="PIRSF006221">
    <property type="entry name" value="Ketosamine-3-kinase"/>
    <property type="match status" value="1"/>
</dbReference>
<dbReference type="PANTHER" id="PTHR12149">
    <property type="entry name" value="FRUCTOSAMINE 3 KINASE-RELATED PROTEIN"/>
    <property type="match status" value="1"/>
</dbReference>
<dbReference type="InterPro" id="IPR011009">
    <property type="entry name" value="Kinase-like_dom_sf"/>
</dbReference>
<name>A0ABV9T619_9BACT</name>